<keyword evidence="2" id="KW-1185">Reference proteome</keyword>
<dbReference type="AlphaFoldDB" id="A0A9P9E348"/>
<dbReference type="SUPFAM" id="SSF49785">
    <property type="entry name" value="Galactose-binding domain-like"/>
    <property type="match status" value="1"/>
</dbReference>
<evidence type="ECO:0000313" key="1">
    <source>
        <dbReference type="EMBL" id="KAH7129747.1"/>
    </source>
</evidence>
<organism evidence="1 2">
    <name type="scientific">Dactylonectria estremocensis</name>
    <dbReference type="NCBI Taxonomy" id="1079267"/>
    <lineage>
        <taxon>Eukaryota</taxon>
        <taxon>Fungi</taxon>
        <taxon>Dikarya</taxon>
        <taxon>Ascomycota</taxon>
        <taxon>Pezizomycotina</taxon>
        <taxon>Sordariomycetes</taxon>
        <taxon>Hypocreomycetidae</taxon>
        <taxon>Hypocreales</taxon>
        <taxon>Nectriaceae</taxon>
        <taxon>Dactylonectria</taxon>
    </lineage>
</organism>
<dbReference type="Proteomes" id="UP000717696">
    <property type="component" value="Unassembled WGS sequence"/>
</dbReference>
<comment type="caution">
    <text evidence="1">The sequence shown here is derived from an EMBL/GenBank/DDBJ whole genome shotgun (WGS) entry which is preliminary data.</text>
</comment>
<dbReference type="InterPro" id="IPR008979">
    <property type="entry name" value="Galactose-bd-like_sf"/>
</dbReference>
<sequence length="895" mass="97523">MHCSSILEGVAPNGLGTFSHPEARVRPRFRYWLPDASVDVDVVVKDIASAASIGAGGVEFIQFFEYGGDLGSMPPGANWSTYNFGTPAFNGLFKKILEAHEKYGLVMDFALGPNQGQGVPAKPDDEGLQWDMIPFTEAVLQSGLFAGTIPGWGTGDLVSLVSALVKSNKTITYQGAGIVGVKNITYDEYRLVPGALSEHTSLVDKRGLVKLSFPRAPKGSHYRLFAFYERLAGHKNLKFNSTKHTTIFDDGSYAVDHFSPKGAAVVSKFWKENILKDGVPELLARVGNYAYGSAMDMLAAVPAVDAPECESLSFEDNLDSYRSFSGPARLVGRRVVSNEMGALRGRGLQYHLPQLIFSVNRAFLGGVNQNIIHGQTYSGSYYATTWPGYTPFRYLFTEPWSPKLPAWSHGLQETMDYIARVQHILQKSVAKADVVIYNKESATTIRTIYQAKDLLSEGWSWNYLSADNLRLTQAMVNNGILASDGPAWKAFVVETSQNVTLGTVKALASFAGNGLPVVFSGGLPKYYAAGDGSDAVKFERELSKLLRSKNVHSVASGKVADKLRSLGLRPRVGVSTNGTCYTSWSEADGIGYALVYSDLAASTGYITVTTTKAPFYLNPWTGEASPVLVYKRTKTTTAIPINLAGNQTILFAFGDELRQRTPVPRYHVEHVPSHVLGSRSTHNRGISLHVARSDVPSNAILSDGKSVELDSTSVPPTFQLSKWTLTAEHWEAPEDLYDSEHTVKYNTTHQLNAPTSWSEIPSLANASGIGYYTTTFQWPPRGARRKTKSLGAYISFSRVLDAATVTINDRKVPALDITNAVADISPYLRHGQNTISVTVPTTLWNYLRTIISYLVTAGSIPLPVTLQQLGLPLAPRTEAGLVGTVTVIPYQVIAV</sequence>
<evidence type="ECO:0000313" key="2">
    <source>
        <dbReference type="Proteomes" id="UP000717696"/>
    </source>
</evidence>
<proteinExistence type="predicted"/>
<dbReference type="Pfam" id="PF17132">
    <property type="entry name" value="Glyco_hydro_106"/>
    <property type="match status" value="1"/>
</dbReference>
<dbReference type="PANTHER" id="PTHR36848">
    <property type="entry name" value="DNA-BINDING PROTEIN (PUTATIVE SECRETED PROTEIN)-RELATED"/>
    <property type="match status" value="1"/>
</dbReference>
<dbReference type="EMBL" id="JAGMUU010000020">
    <property type="protein sequence ID" value="KAH7129747.1"/>
    <property type="molecule type" value="Genomic_DNA"/>
</dbReference>
<reference evidence="1" key="1">
    <citation type="journal article" date="2021" name="Nat. Commun.">
        <title>Genetic determinants of endophytism in the Arabidopsis root mycobiome.</title>
        <authorList>
            <person name="Mesny F."/>
            <person name="Miyauchi S."/>
            <person name="Thiergart T."/>
            <person name="Pickel B."/>
            <person name="Atanasova L."/>
            <person name="Karlsson M."/>
            <person name="Huettel B."/>
            <person name="Barry K.W."/>
            <person name="Haridas S."/>
            <person name="Chen C."/>
            <person name="Bauer D."/>
            <person name="Andreopoulos W."/>
            <person name="Pangilinan J."/>
            <person name="LaButti K."/>
            <person name="Riley R."/>
            <person name="Lipzen A."/>
            <person name="Clum A."/>
            <person name="Drula E."/>
            <person name="Henrissat B."/>
            <person name="Kohler A."/>
            <person name="Grigoriev I.V."/>
            <person name="Martin F.M."/>
            <person name="Hacquard S."/>
        </authorList>
    </citation>
    <scope>NUCLEOTIDE SEQUENCE</scope>
    <source>
        <strain evidence="1">MPI-CAGE-AT-0021</strain>
    </source>
</reference>
<dbReference type="Gene3D" id="2.60.120.260">
    <property type="entry name" value="Galactose-binding domain-like"/>
    <property type="match status" value="1"/>
</dbReference>
<protein>
    <recommendedName>
        <fullName evidence="3">Secreted protein</fullName>
    </recommendedName>
</protein>
<dbReference type="PANTHER" id="PTHR36848:SF2">
    <property type="entry name" value="SECRETED PROTEIN"/>
    <property type="match status" value="1"/>
</dbReference>
<gene>
    <name evidence="1" type="ORF">B0J13DRAFT_644623</name>
</gene>
<evidence type="ECO:0008006" key="3">
    <source>
        <dbReference type="Google" id="ProtNLM"/>
    </source>
</evidence>
<dbReference type="InterPro" id="IPR053161">
    <property type="entry name" value="Ulvan_degrading_GH"/>
</dbReference>
<accession>A0A9P9E348</accession>
<dbReference type="OrthoDB" id="2588159at2759"/>
<name>A0A9P9E348_9HYPO</name>